<proteinExistence type="predicted"/>
<feature type="region of interest" description="Disordered" evidence="1">
    <location>
        <begin position="1"/>
        <end position="21"/>
    </location>
</feature>
<dbReference type="AlphaFoldDB" id="A0A9N7RU28"/>
<feature type="non-terminal residue" evidence="2">
    <location>
        <position position="71"/>
    </location>
</feature>
<sequence>RAIRAIQPEKSDQAIPGRREFNEENFGPSFVRIGVVCEKLERTELQGVTGTKPMHARVPAEPSASSGVCPA</sequence>
<name>A0A9N7RU28_STRHE</name>
<dbReference type="EMBL" id="CACSLK010034598">
    <property type="protein sequence ID" value="CAA0842951.1"/>
    <property type="molecule type" value="Genomic_DNA"/>
</dbReference>
<feature type="region of interest" description="Disordered" evidence="1">
    <location>
        <begin position="48"/>
        <end position="71"/>
    </location>
</feature>
<comment type="caution">
    <text evidence="2">The sequence shown here is derived from an EMBL/GenBank/DDBJ whole genome shotgun (WGS) entry which is preliminary data.</text>
</comment>
<dbReference type="Proteomes" id="UP001153555">
    <property type="component" value="Unassembled WGS sequence"/>
</dbReference>
<reference evidence="2" key="1">
    <citation type="submission" date="2019-12" db="EMBL/GenBank/DDBJ databases">
        <authorList>
            <person name="Scholes J."/>
        </authorList>
    </citation>
    <scope>NUCLEOTIDE SEQUENCE</scope>
</reference>
<accession>A0A9N7RU28</accession>
<keyword evidence="3" id="KW-1185">Reference proteome</keyword>
<feature type="non-terminal residue" evidence="2">
    <location>
        <position position="1"/>
    </location>
</feature>
<organism evidence="2 3">
    <name type="scientific">Striga hermonthica</name>
    <name type="common">Purple witchweed</name>
    <name type="synonym">Buchnera hermonthica</name>
    <dbReference type="NCBI Taxonomy" id="68872"/>
    <lineage>
        <taxon>Eukaryota</taxon>
        <taxon>Viridiplantae</taxon>
        <taxon>Streptophyta</taxon>
        <taxon>Embryophyta</taxon>
        <taxon>Tracheophyta</taxon>
        <taxon>Spermatophyta</taxon>
        <taxon>Magnoliopsida</taxon>
        <taxon>eudicotyledons</taxon>
        <taxon>Gunneridae</taxon>
        <taxon>Pentapetalae</taxon>
        <taxon>asterids</taxon>
        <taxon>lamiids</taxon>
        <taxon>Lamiales</taxon>
        <taxon>Orobanchaceae</taxon>
        <taxon>Buchnereae</taxon>
        <taxon>Striga</taxon>
    </lineage>
</organism>
<evidence type="ECO:0000313" key="2">
    <source>
        <dbReference type="EMBL" id="CAA0842951.1"/>
    </source>
</evidence>
<gene>
    <name evidence="2" type="ORF">SHERM_08805</name>
</gene>
<evidence type="ECO:0000256" key="1">
    <source>
        <dbReference type="SAM" id="MobiDB-lite"/>
    </source>
</evidence>
<feature type="compositionally biased region" description="Basic and acidic residues" evidence="1">
    <location>
        <begin position="7"/>
        <end position="21"/>
    </location>
</feature>
<protein>
    <submittedName>
        <fullName evidence="2">Uncharacterized protein</fullName>
    </submittedName>
</protein>
<evidence type="ECO:0000313" key="3">
    <source>
        <dbReference type="Proteomes" id="UP001153555"/>
    </source>
</evidence>